<comment type="caution">
    <text evidence="1">The sequence shown here is derived from an EMBL/GenBank/DDBJ whole genome shotgun (WGS) entry which is preliminary data.</text>
</comment>
<name>A0A8T0UJI5_PANVG</name>
<sequence>MRIWLPPVAEVPTPIPVRIWLGRRRSRLPFPVRIRQGWRRIRLSFPIRTHLGQRSRRPWVLVPRADPGGVGCLRGGQVQGLPRRPSVRPARVFLGGLTFSSSVVPWHPYMWRWKMPCSHKQAPPAMISPGNCAHPLQITSSCAPNRSGPLISPPYNPHGDGPLPPLSICAATLTLPPLILFIHI</sequence>
<organism evidence="1 2">
    <name type="scientific">Panicum virgatum</name>
    <name type="common">Blackwell switchgrass</name>
    <dbReference type="NCBI Taxonomy" id="38727"/>
    <lineage>
        <taxon>Eukaryota</taxon>
        <taxon>Viridiplantae</taxon>
        <taxon>Streptophyta</taxon>
        <taxon>Embryophyta</taxon>
        <taxon>Tracheophyta</taxon>
        <taxon>Spermatophyta</taxon>
        <taxon>Magnoliopsida</taxon>
        <taxon>Liliopsida</taxon>
        <taxon>Poales</taxon>
        <taxon>Poaceae</taxon>
        <taxon>PACMAD clade</taxon>
        <taxon>Panicoideae</taxon>
        <taxon>Panicodae</taxon>
        <taxon>Paniceae</taxon>
        <taxon>Panicinae</taxon>
        <taxon>Panicum</taxon>
        <taxon>Panicum sect. Hiantes</taxon>
    </lineage>
</organism>
<dbReference type="Proteomes" id="UP000823388">
    <property type="component" value="Chromosome 3N"/>
</dbReference>
<accession>A0A8T0UJI5</accession>
<evidence type="ECO:0000313" key="2">
    <source>
        <dbReference type="Proteomes" id="UP000823388"/>
    </source>
</evidence>
<evidence type="ECO:0000313" key="1">
    <source>
        <dbReference type="EMBL" id="KAG2621013.1"/>
    </source>
</evidence>
<protein>
    <submittedName>
        <fullName evidence="1">Uncharacterized protein</fullName>
    </submittedName>
</protein>
<gene>
    <name evidence="1" type="ORF">PVAP13_3NG227541</name>
</gene>
<proteinExistence type="predicted"/>
<reference evidence="1" key="1">
    <citation type="submission" date="2020-05" db="EMBL/GenBank/DDBJ databases">
        <title>WGS assembly of Panicum virgatum.</title>
        <authorList>
            <person name="Lovell J.T."/>
            <person name="Jenkins J."/>
            <person name="Shu S."/>
            <person name="Juenger T.E."/>
            <person name="Schmutz J."/>
        </authorList>
    </citation>
    <scope>NUCLEOTIDE SEQUENCE</scope>
    <source>
        <strain evidence="1">AP13</strain>
    </source>
</reference>
<dbReference type="EMBL" id="CM029042">
    <property type="protein sequence ID" value="KAG2621013.1"/>
    <property type="molecule type" value="Genomic_DNA"/>
</dbReference>
<dbReference type="AlphaFoldDB" id="A0A8T0UJI5"/>
<keyword evidence="2" id="KW-1185">Reference proteome</keyword>